<keyword evidence="6" id="KW-0333">Golgi apparatus</keyword>
<keyword evidence="5 10" id="KW-1133">Transmembrane helix</keyword>
<dbReference type="PANTHER" id="PTHR34949:SF6">
    <property type="entry name" value="EXPRESSED PROTEIN"/>
    <property type="match status" value="1"/>
</dbReference>
<evidence type="ECO:0000256" key="9">
    <source>
        <dbReference type="SAM" id="MobiDB-lite"/>
    </source>
</evidence>
<evidence type="ECO:0000259" key="11">
    <source>
        <dbReference type="Pfam" id="PF09177"/>
    </source>
</evidence>
<dbReference type="InterPro" id="IPR010989">
    <property type="entry name" value="SNARE"/>
</dbReference>
<evidence type="ECO:0000256" key="4">
    <source>
        <dbReference type="ARBA" id="ARBA00022927"/>
    </source>
</evidence>
<dbReference type="GO" id="GO:0015031">
    <property type="term" value="P:protein transport"/>
    <property type="evidence" value="ECO:0007669"/>
    <property type="project" value="UniProtKB-KW"/>
</dbReference>
<dbReference type="InterPro" id="IPR015260">
    <property type="entry name" value="Syntaxin-6/10/61_N"/>
</dbReference>
<proteinExistence type="inferred from homology"/>
<dbReference type="Gene3D" id="1.20.58.90">
    <property type="match status" value="1"/>
</dbReference>
<protein>
    <recommendedName>
        <fullName evidence="11">Syntaxin 6/10/61 N-terminal domain-containing protein</fullName>
    </recommendedName>
</protein>
<dbReference type="EMBL" id="BSYR01000016">
    <property type="protein sequence ID" value="GMI78483.1"/>
    <property type="molecule type" value="Genomic_DNA"/>
</dbReference>
<keyword evidence="3 10" id="KW-0812">Transmembrane</keyword>
<dbReference type="SUPFAM" id="SSF47661">
    <property type="entry name" value="t-snare proteins"/>
    <property type="match status" value="1"/>
</dbReference>
<evidence type="ECO:0000256" key="7">
    <source>
        <dbReference type="ARBA" id="ARBA00023136"/>
    </source>
</evidence>
<name>A0A9W7LVW6_HIBTR</name>
<dbReference type="OrthoDB" id="1889309at2759"/>
<dbReference type="GO" id="GO:0005794">
    <property type="term" value="C:Golgi apparatus"/>
    <property type="evidence" value="ECO:0007669"/>
    <property type="project" value="UniProtKB-SubCell"/>
</dbReference>
<dbReference type="PANTHER" id="PTHR34949">
    <property type="entry name" value="OS05G0443700 PROTEIN"/>
    <property type="match status" value="1"/>
</dbReference>
<evidence type="ECO:0000313" key="13">
    <source>
        <dbReference type="Proteomes" id="UP001165190"/>
    </source>
</evidence>
<feature type="region of interest" description="Disordered" evidence="9">
    <location>
        <begin position="130"/>
        <end position="160"/>
    </location>
</feature>
<evidence type="ECO:0000256" key="8">
    <source>
        <dbReference type="ARBA" id="ARBA00037801"/>
    </source>
</evidence>
<dbReference type="CDD" id="cd21442">
    <property type="entry name" value="SNARE_NTD_STX6-like"/>
    <property type="match status" value="1"/>
</dbReference>
<comment type="subcellular location">
    <subcellularLocation>
        <location evidence="8">Golgi apparatus</location>
        <location evidence="8">trans-Golgi network membrane</location>
        <topology evidence="8">Single-pass type IV membrane protein</topology>
    </subcellularLocation>
</comment>
<keyword evidence="13" id="KW-1185">Reference proteome</keyword>
<gene>
    <name evidence="12" type="ORF">HRI_001517700</name>
</gene>
<comment type="caution">
    <text evidence="12">The sequence shown here is derived from an EMBL/GenBank/DDBJ whole genome shotgun (WGS) entry which is preliminary data.</text>
</comment>
<dbReference type="Pfam" id="PF09177">
    <property type="entry name" value="STX6_10_61_N"/>
    <property type="match status" value="1"/>
</dbReference>
<evidence type="ECO:0000256" key="3">
    <source>
        <dbReference type="ARBA" id="ARBA00022692"/>
    </source>
</evidence>
<keyword evidence="4" id="KW-0653">Protein transport</keyword>
<feature type="transmembrane region" description="Helical" evidence="10">
    <location>
        <begin position="312"/>
        <end position="331"/>
    </location>
</feature>
<dbReference type="GO" id="GO:0048193">
    <property type="term" value="P:Golgi vesicle transport"/>
    <property type="evidence" value="ECO:0007669"/>
    <property type="project" value="InterPro"/>
</dbReference>
<evidence type="ECO:0000256" key="10">
    <source>
        <dbReference type="SAM" id="Phobius"/>
    </source>
</evidence>
<dbReference type="AlphaFoldDB" id="A0A9W7LVW6"/>
<dbReference type="Proteomes" id="UP001165190">
    <property type="component" value="Unassembled WGS sequence"/>
</dbReference>
<feature type="region of interest" description="Disordered" evidence="9">
    <location>
        <begin position="208"/>
        <end position="244"/>
    </location>
</feature>
<evidence type="ECO:0000256" key="1">
    <source>
        <dbReference type="ARBA" id="ARBA00009063"/>
    </source>
</evidence>
<evidence type="ECO:0000313" key="12">
    <source>
        <dbReference type="EMBL" id="GMI78483.1"/>
    </source>
</evidence>
<feature type="domain" description="Syntaxin 6/10/61 N-terminal" evidence="11">
    <location>
        <begin position="11"/>
        <end position="97"/>
    </location>
</feature>
<evidence type="ECO:0000256" key="2">
    <source>
        <dbReference type="ARBA" id="ARBA00022448"/>
    </source>
</evidence>
<keyword evidence="7 10" id="KW-0472">Membrane</keyword>
<organism evidence="12 13">
    <name type="scientific">Hibiscus trionum</name>
    <name type="common">Flower of an hour</name>
    <dbReference type="NCBI Taxonomy" id="183268"/>
    <lineage>
        <taxon>Eukaryota</taxon>
        <taxon>Viridiplantae</taxon>
        <taxon>Streptophyta</taxon>
        <taxon>Embryophyta</taxon>
        <taxon>Tracheophyta</taxon>
        <taxon>Spermatophyta</taxon>
        <taxon>Magnoliopsida</taxon>
        <taxon>eudicotyledons</taxon>
        <taxon>Gunneridae</taxon>
        <taxon>Pentapetalae</taxon>
        <taxon>rosids</taxon>
        <taxon>malvids</taxon>
        <taxon>Malvales</taxon>
        <taxon>Malvaceae</taxon>
        <taxon>Malvoideae</taxon>
        <taxon>Hibiscus</taxon>
    </lineage>
</organism>
<reference evidence="12" key="1">
    <citation type="submission" date="2023-05" db="EMBL/GenBank/DDBJ databases">
        <title>Genome and transcriptome analyses reveal genes involved in the formation of fine ridges on petal epidermal cells in Hibiscus trionum.</title>
        <authorList>
            <person name="Koshimizu S."/>
            <person name="Masuda S."/>
            <person name="Ishii T."/>
            <person name="Shirasu K."/>
            <person name="Hoshino A."/>
            <person name="Arita M."/>
        </authorList>
    </citation>
    <scope>NUCLEOTIDE SEQUENCE</scope>
    <source>
        <strain evidence="12">Hamamatsu line</strain>
    </source>
</reference>
<dbReference type="GO" id="GO:0016020">
    <property type="term" value="C:membrane"/>
    <property type="evidence" value="ECO:0007669"/>
    <property type="project" value="InterPro"/>
</dbReference>
<evidence type="ECO:0000256" key="6">
    <source>
        <dbReference type="ARBA" id="ARBA00023034"/>
    </source>
</evidence>
<comment type="similarity">
    <text evidence="1">Belongs to the syntaxin family.</text>
</comment>
<accession>A0A9W7LVW6</accession>
<dbReference type="FunFam" id="1.20.58.90:FF:000004">
    <property type="entry name" value="Syntaxin 10"/>
    <property type="match status" value="1"/>
</dbReference>
<evidence type="ECO:0000256" key="5">
    <source>
        <dbReference type="ARBA" id="ARBA00022989"/>
    </source>
</evidence>
<sequence>MASSFVRWENDPFFSVAEEVQQSADRMESRFRAFIHAIKDVSSAWNLQELGRDLRAAISTTKWQLEELEKAFQSSSPNDEARDRHCEFFAAIKDQILMIEKYLQESACKEVRSSMHLDEGERTELALFLSAPPLPGDTTRPTKNHGRGNGTRRGMNRESAPDFLNNVIQSIELSSSEAKDEKSIAHRRSASAADIAAWKIAIGDDILQQNSSNGRPAVPPRRAPSSGSLSSKEPAATGKWSTNSCRKSKAMSCHQESDAELLRPPELPRGNDECYEKNSGGVDCDDKQLNSWHGSIQRRLRRSQYQSKSNRLIAITVWALMFICLIVLIVLHNL</sequence>
<keyword evidence="2" id="KW-0813">Transport</keyword>